<dbReference type="EMBL" id="DYWV01000040">
    <property type="protein sequence ID" value="HJF39502.1"/>
    <property type="molecule type" value="Genomic_DNA"/>
</dbReference>
<gene>
    <name evidence="1" type="ORF">K8V91_01145</name>
</gene>
<evidence type="ECO:0000313" key="1">
    <source>
        <dbReference type="EMBL" id="HJF39502.1"/>
    </source>
</evidence>
<protein>
    <submittedName>
        <fullName evidence="1">Zinc ribbon domain-containing protein</fullName>
    </submittedName>
</protein>
<proteinExistence type="predicted"/>
<comment type="caution">
    <text evidence="1">The sequence shown here is derived from an EMBL/GenBank/DDBJ whole genome shotgun (WGS) entry which is preliminary data.</text>
</comment>
<accession>A0A921G954</accession>
<dbReference type="AlphaFoldDB" id="A0A921G954"/>
<dbReference type="Proteomes" id="UP000749320">
    <property type="component" value="Unassembled WGS sequence"/>
</dbReference>
<name>A0A921G954_9FIRM</name>
<sequence length="337" mass="39321">MNEQSIYFLQALWDVEVRRDELIQIAKSAMLFDIENTFKGVLNEQTLWISPEAIELYHKLLLLKKRVDSINKPYDLLNINNEFISISGSVKALQIKTAQGLSSKSGMIMEDMHIVVKQLFPYFLYQIKKQTSYQLYRLCVLNGSLPQDKLHLPDEDKLQEWLNFYSKQLLPLFDLFSNQQLDSRWAYERRNVIINGKIQIEQFVSVDPIENELKQPLGVPGVGTGEKGEFRIFGRGMITNLKPRDFEKRISCPVEHVLPNLKDFSKIPTVNDNPTIVLNQIFKGKHYLIDSQKYFAFINTFILAETFYYRYKTGSCFYCGAPLYMNKCSRCGTIWKF</sequence>
<reference evidence="1" key="1">
    <citation type="journal article" date="2021" name="PeerJ">
        <title>Extensive microbial diversity within the chicken gut microbiome revealed by metagenomics and culture.</title>
        <authorList>
            <person name="Gilroy R."/>
            <person name="Ravi A."/>
            <person name="Getino M."/>
            <person name="Pursley I."/>
            <person name="Horton D.L."/>
            <person name="Alikhan N.F."/>
            <person name="Baker D."/>
            <person name="Gharbi K."/>
            <person name="Hall N."/>
            <person name="Watson M."/>
            <person name="Adriaenssens E.M."/>
            <person name="Foster-Nyarko E."/>
            <person name="Jarju S."/>
            <person name="Secka A."/>
            <person name="Antonio M."/>
            <person name="Oren A."/>
            <person name="Chaudhuri R.R."/>
            <person name="La Ragione R."/>
            <person name="Hildebrand F."/>
            <person name="Pallen M.J."/>
        </authorList>
    </citation>
    <scope>NUCLEOTIDE SEQUENCE</scope>
    <source>
        <strain evidence="1">CHK193-16274</strain>
    </source>
</reference>
<organism evidence="1 2">
    <name type="scientific">Thomasclavelia spiroformis</name>
    <dbReference type="NCBI Taxonomy" id="29348"/>
    <lineage>
        <taxon>Bacteria</taxon>
        <taxon>Bacillati</taxon>
        <taxon>Bacillota</taxon>
        <taxon>Erysipelotrichia</taxon>
        <taxon>Erysipelotrichales</taxon>
        <taxon>Coprobacillaceae</taxon>
        <taxon>Thomasclavelia</taxon>
    </lineage>
</organism>
<reference evidence="1" key="2">
    <citation type="submission" date="2021-09" db="EMBL/GenBank/DDBJ databases">
        <authorList>
            <person name="Gilroy R."/>
        </authorList>
    </citation>
    <scope>NUCLEOTIDE SEQUENCE</scope>
    <source>
        <strain evidence="1">CHK193-16274</strain>
    </source>
</reference>
<evidence type="ECO:0000313" key="2">
    <source>
        <dbReference type="Proteomes" id="UP000749320"/>
    </source>
</evidence>